<dbReference type="Proteomes" id="UP000299102">
    <property type="component" value="Unassembled WGS sequence"/>
</dbReference>
<evidence type="ECO:0000313" key="2">
    <source>
        <dbReference type="EMBL" id="GBP26908.1"/>
    </source>
</evidence>
<dbReference type="AlphaFoldDB" id="A0A4C1UKD9"/>
<comment type="caution">
    <text evidence="2">The sequence shown here is derived from an EMBL/GenBank/DDBJ whole genome shotgun (WGS) entry which is preliminary data.</text>
</comment>
<proteinExistence type="predicted"/>
<evidence type="ECO:0000256" key="1">
    <source>
        <dbReference type="SAM" id="MobiDB-lite"/>
    </source>
</evidence>
<evidence type="ECO:0000313" key="3">
    <source>
        <dbReference type="Proteomes" id="UP000299102"/>
    </source>
</evidence>
<protein>
    <submittedName>
        <fullName evidence="2">Uncharacterized protein</fullName>
    </submittedName>
</protein>
<reference evidence="2 3" key="1">
    <citation type="journal article" date="2019" name="Commun. Biol.">
        <title>The bagworm genome reveals a unique fibroin gene that provides high tensile strength.</title>
        <authorList>
            <person name="Kono N."/>
            <person name="Nakamura H."/>
            <person name="Ohtoshi R."/>
            <person name="Tomita M."/>
            <person name="Numata K."/>
            <person name="Arakawa K."/>
        </authorList>
    </citation>
    <scope>NUCLEOTIDE SEQUENCE [LARGE SCALE GENOMIC DNA]</scope>
</reference>
<keyword evidence="3" id="KW-1185">Reference proteome</keyword>
<sequence>MKSADTLLVAVSFLTDNVATTSNGTTASRGPLTKHDSGVHSSGKKHKHFIKQSISRPADALLLTLQLAICALSDTPTDGKSLHHFAATISTTEFGALLKLREVTPLAVSFMSRTARIVSSVVVAVHPHADHQLDDATAFELVKPVIIRGKGWRFTMKG</sequence>
<name>A0A4C1UKD9_EUMVA</name>
<organism evidence="2 3">
    <name type="scientific">Eumeta variegata</name>
    <name type="common">Bagworm moth</name>
    <name type="synonym">Eumeta japonica</name>
    <dbReference type="NCBI Taxonomy" id="151549"/>
    <lineage>
        <taxon>Eukaryota</taxon>
        <taxon>Metazoa</taxon>
        <taxon>Ecdysozoa</taxon>
        <taxon>Arthropoda</taxon>
        <taxon>Hexapoda</taxon>
        <taxon>Insecta</taxon>
        <taxon>Pterygota</taxon>
        <taxon>Neoptera</taxon>
        <taxon>Endopterygota</taxon>
        <taxon>Lepidoptera</taxon>
        <taxon>Glossata</taxon>
        <taxon>Ditrysia</taxon>
        <taxon>Tineoidea</taxon>
        <taxon>Psychidae</taxon>
        <taxon>Oiketicinae</taxon>
        <taxon>Eumeta</taxon>
    </lineage>
</organism>
<feature type="region of interest" description="Disordered" evidence="1">
    <location>
        <begin position="23"/>
        <end position="43"/>
    </location>
</feature>
<gene>
    <name evidence="2" type="ORF">EVAR_16490_1</name>
</gene>
<accession>A0A4C1UKD9</accession>
<dbReference type="EMBL" id="BGZK01000186">
    <property type="protein sequence ID" value="GBP26908.1"/>
    <property type="molecule type" value="Genomic_DNA"/>
</dbReference>